<sequence>MSKRKVQFADRSDDDDLDDQLEALGGEGGGGDKPSRPSRFKEKHSLDSDEEDKEDDDDKGRLSDEDIEGQEDDTIMFDGDIRVTPFNLKEEMEEGHFDKHGHFVADKEEEIRDNWLDNIDWVKIKKTEELQKEREARGGQDMQDEAEERSELEVLRESLQYMKPGETVAKALRRLGGGKKVSSNRKWQTKKAKVDDVKEGEKKEEEKKEPTEEDKAKTDMLRLTECADYFVQRGNYEFYQFTYERINYQLKGPTVPGMASGSSKSEEDILDMFGDSLDKEKGGSAQAKNGDTTNNSESKEKGEDPVSDEVSWEFKWENQPDAEVYGPHPSSQMLQWTEEGYFPDGVFVRKSGQTEFYNSKRIDFELYT</sequence>
<feature type="compositionally biased region" description="Acidic residues" evidence="1">
    <location>
        <begin position="48"/>
        <end position="57"/>
    </location>
</feature>
<dbReference type="InterPro" id="IPR003169">
    <property type="entry name" value="GYF"/>
</dbReference>
<dbReference type="PANTHER" id="PTHR13138:SF3">
    <property type="entry name" value="CD2 ANTIGEN CYTOPLASMIC TAIL-BINDING PROTEIN 2"/>
    <property type="match status" value="1"/>
</dbReference>
<dbReference type="SUPFAM" id="SSF55277">
    <property type="entry name" value="GYF domain"/>
    <property type="match status" value="1"/>
</dbReference>
<dbReference type="InterPro" id="IPR039905">
    <property type="entry name" value="CD2BP2/Lin1"/>
</dbReference>
<evidence type="ECO:0000313" key="3">
    <source>
        <dbReference type="Proteomes" id="UP000515135"/>
    </source>
</evidence>
<feature type="compositionally biased region" description="Basic and acidic residues" evidence="1">
    <location>
        <begin position="192"/>
        <end position="216"/>
    </location>
</feature>
<organism evidence="3 4">
    <name type="scientific">Branchiostoma belcheri</name>
    <name type="common">Amphioxus</name>
    <dbReference type="NCBI Taxonomy" id="7741"/>
    <lineage>
        <taxon>Eukaryota</taxon>
        <taxon>Metazoa</taxon>
        <taxon>Chordata</taxon>
        <taxon>Cephalochordata</taxon>
        <taxon>Leptocardii</taxon>
        <taxon>Amphioxiformes</taxon>
        <taxon>Branchiostomatidae</taxon>
        <taxon>Branchiostoma</taxon>
    </lineage>
</organism>
<dbReference type="RefSeq" id="XP_019644180.1">
    <property type="nucleotide sequence ID" value="XM_019788621.1"/>
</dbReference>
<dbReference type="Proteomes" id="UP000515135">
    <property type="component" value="Unplaced"/>
</dbReference>
<evidence type="ECO:0000313" key="4">
    <source>
        <dbReference type="RefSeq" id="XP_019644180.1"/>
    </source>
</evidence>
<feature type="region of interest" description="Disordered" evidence="1">
    <location>
        <begin position="131"/>
        <end position="150"/>
    </location>
</feature>
<evidence type="ECO:0000259" key="2">
    <source>
        <dbReference type="PROSITE" id="PS50829"/>
    </source>
</evidence>
<feature type="region of interest" description="Disordered" evidence="1">
    <location>
        <begin position="1"/>
        <end position="79"/>
    </location>
</feature>
<feature type="region of interest" description="Disordered" evidence="1">
    <location>
        <begin position="275"/>
        <end position="309"/>
    </location>
</feature>
<accession>A0A6P4ZSL9</accession>
<feature type="region of interest" description="Disordered" evidence="1">
    <location>
        <begin position="177"/>
        <end position="216"/>
    </location>
</feature>
<feature type="compositionally biased region" description="Acidic residues" evidence="1">
    <location>
        <begin position="12"/>
        <end position="21"/>
    </location>
</feature>
<evidence type="ECO:0000256" key="1">
    <source>
        <dbReference type="SAM" id="MobiDB-lite"/>
    </source>
</evidence>
<dbReference type="SMART" id="SM00444">
    <property type="entry name" value="GYF"/>
    <property type="match status" value="1"/>
</dbReference>
<dbReference type="FunFam" id="3.30.1490.40:FF:000005">
    <property type="entry name" value="CD2 antigen cytoplasmic tail-binding protein 2"/>
    <property type="match status" value="1"/>
</dbReference>
<name>A0A6P4ZSL9_BRABE</name>
<proteinExistence type="predicted"/>
<dbReference type="GO" id="GO:0005682">
    <property type="term" value="C:U5 snRNP"/>
    <property type="evidence" value="ECO:0007669"/>
    <property type="project" value="InterPro"/>
</dbReference>
<dbReference type="PANTHER" id="PTHR13138">
    <property type="entry name" value="PROTEIN LIN1"/>
    <property type="match status" value="1"/>
</dbReference>
<feature type="compositionally biased region" description="Basic and acidic residues" evidence="1">
    <location>
        <begin position="33"/>
        <end position="47"/>
    </location>
</feature>
<dbReference type="OrthoDB" id="331341at2759"/>
<protein>
    <submittedName>
        <fullName evidence="4">CD2 antigen cytoplasmic tail-binding protein 2-like</fullName>
    </submittedName>
</protein>
<gene>
    <name evidence="4" type="primary">LOC109485170</name>
</gene>
<dbReference type="PROSITE" id="PS50829">
    <property type="entry name" value="GYF"/>
    <property type="match status" value="1"/>
</dbReference>
<keyword evidence="3" id="KW-1185">Reference proteome</keyword>
<dbReference type="CDD" id="cd00072">
    <property type="entry name" value="GYF"/>
    <property type="match status" value="1"/>
</dbReference>
<reference evidence="4" key="1">
    <citation type="submission" date="2025-08" db="UniProtKB">
        <authorList>
            <consortium name="RefSeq"/>
        </authorList>
    </citation>
    <scope>IDENTIFICATION</scope>
    <source>
        <tissue evidence="4">Gonad</tissue>
    </source>
</reference>
<dbReference type="KEGG" id="bbel:109485170"/>
<dbReference type="AlphaFoldDB" id="A0A6P4ZSL9"/>
<dbReference type="Gene3D" id="3.30.1490.40">
    <property type="match status" value="1"/>
</dbReference>
<feature type="compositionally biased region" description="Polar residues" evidence="1">
    <location>
        <begin position="286"/>
        <end position="296"/>
    </location>
</feature>
<feature type="domain" description="GYF" evidence="2">
    <location>
        <begin position="309"/>
        <end position="365"/>
    </location>
</feature>
<dbReference type="InterPro" id="IPR035445">
    <property type="entry name" value="GYF-like_dom_sf"/>
</dbReference>
<dbReference type="Pfam" id="PF02213">
    <property type="entry name" value="GYF"/>
    <property type="match status" value="1"/>
</dbReference>
<feature type="compositionally biased region" description="Acidic residues" evidence="1">
    <location>
        <begin position="65"/>
        <end position="75"/>
    </location>
</feature>
<dbReference type="GeneID" id="109485170"/>